<organism evidence="1 2">
    <name type="scientific">Christensenella hongkongensis</name>
    <dbReference type="NCBI Taxonomy" id="270498"/>
    <lineage>
        <taxon>Bacteria</taxon>
        <taxon>Bacillati</taxon>
        <taxon>Bacillota</taxon>
        <taxon>Clostridia</taxon>
        <taxon>Christensenellales</taxon>
        <taxon>Christensenellaceae</taxon>
        <taxon>Christensenella</taxon>
    </lineage>
</organism>
<dbReference type="GO" id="GO:0016811">
    <property type="term" value="F:hydrolase activity, acting on carbon-nitrogen (but not peptide) bonds, in linear amides"/>
    <property type="evidence" value="ECO:0007669"/>
    <property type="project" value="TreeGrafter"/>
</dbReference>
<dbReference type="RefSeq" id="WP_046444341.1">
    <property type="nucleotide sequence ID" value="NZ_CAUERS010000107.1"/>
</dbReference>
<dbReference type="Pfam" id="PF02585">
    <property type="entry name" value="PIG-L"/>
    <property type="match status" value="1"/>
</dbReference>
<comment type="caution">
    <text evidence="1">The sequence shown here is derived from an EMBL/GenBank/DDBJ whole genome shotgun (WGS) entry which is preliminary data.</text>
</comment>
<dbReference type="PANTHER" id="PTHR12993:SF30">
    <property type="entry name" value="N-ACETYL-ALPHA-D-GLUCOSAMINYL L-MALATE DEACETYLASE 1"/>
    <property type="match status" value="1"/>
</dbReference>
<dbReference type="OrthoDB" id="9815144at2"/>
<dbReference type="EMBL" id="LAYJ01000115">
    <property type="protein sequence ID" value="KKI49904.1"/>
    <property type="molecule type" value="Genomic_DNA"/>
</dbReference>
<protein>
    <submittedName>
        <fullName evidence="1">LMBE related protein</fullName>
    </submittedName>
</protein>
<keyword evidence="2" id="KW-1185">Reference proteome</keyword>
<proteinExistence type="predicted"/>
<dbReference type="AlphaFoldDB" id="A0A0M2NBP0"/>
<dbReference type="InterPro" id="IPR003737">
    <property type="entry name" value="GlcNAc_PI_deacetylase-related"/>
</dbReference>
<dbReference type="PANTHER" id="PTHR12993">
    <property type="entry name" value="N-ACETYLGLUCOSAMINYL-PHOSPHATIDYLINOSITOL DE-N-ACETYLASE-RELATED"/>
    <property type="match status" value="1"/>
</dbReference>
<dbReference type="STRING" id="270498.CHK_2520"/>
<dbReference type="SUPFAM" id="SSF102588">
    <property type="entry name" value="LmbE-like"/>
    <property type="match status" value="1"/>
</dbReference>
<gene>
    <name evidence="1" type="ORF">CHK_2520</name>
</gene>
<dbReference type="Gene3D" id="3.40.50.10320">
    <property type="entry name" value="LmbE-like"/>
    <property type="match status" value="1"/>
</dbReference>
<accession>A0A0M2NBP0</accession>
<name>A0A0M2NBP0_9FIRM</name>
<evidence type="ECO:0000313" key="1">
    <source>
        <dbReference type="EMBL" id="KKI49904.1"/>
    </source>
</evidence>
<reference evidence="1 2" key="1">
    <citation type="submission" date="2015-04" db="EMBL/GenBank/DDBJ databases">
        <title>Draft genome sequence of bacteremic isolate Catabacter hongkongensis type strain HKU16T.</title>
        <authorList>
            <person name="Lau S.K."/>
            <person name="Teng J.L."/>
            <person name="Huang Y."/>
            <person name="Curreem S.O."/>
            <person name="Tsui S.K."/>
            <person name="Woo P.C."/>
        </authorList>
    </citation>
    <scope>NUCLEOTIDE SEQUENCE [LARGE SCALE GENOMIC DNA]</scope>
    <source>
        <strain evidence="1 2">HKU16</strain>
    </source>
</reference>
<evidence type="ECO:0000313" key="2">
    <source>
        <dbReference type="Proteomes" id="UP000034076"/>
    </source>
</evidence>
<dbReference type="Proteomes" id="UP000034076">
    <property type="component" value="Unassembled WGS sequence"/>
</dbReference>
<sequence length="234" mass="26343">MNILAIGCHPDDLEIACAGTLAKYAARGDRVIMCHVANGNLGHAVIMPEELREIRMKEAENAAKIIGAESISIDVGDMHVEASERETINRLIEVVRYAKPDLIITHNPDDYMRDHQQTSQLAFHASFGSSIPHIETVTEAYGEIVPLFYMDTLAGINFVPTEYVDVTDTIDTKLEALACHESQIKWMLEHDKIDFIDFVRTCSKYRGLQCSVPFAEGFRQYAGWPRFSTKRLLP</sequence>
<dbReference type="InterPro" id="IPR024078">
    <property type="entry name" value="LmbE-like_dom_sf"/>
</dbReference>